<evidence type="ECO:0000313" key="1">
    <source>
        <dbReference type="EMBL" id="TDT15406.1"/>
    </source>
</evidence>
<dbReference type="Proteomes" id="UP000294558">
    <property type="component" value="Unassembled WGS sequence"/>
</dbReference>
<dbReference type="EMBL" id="SOAU01000001">
    <property type="protein sequence ID" value="TDT15406.1"/>
    <property type="molecule type" value="Genomic_DNA"/>
</dbReference>
<sequence>MDKTDDTMSGMRVGVRAATFGVGGEQRSAVMLTVVVSDGHFNVVDGGVAATVLLNPDEAAGIAEWLREAVRAADSAAPPMYGGD</sequence>
<organism evidence="1 2">
    <name type="scientific">Ilumatobacter fluminis</name>
    <dbReference type="NCBI Taxonomy" id="467091"/>
    <lineage>
        <taxon>Bacteria</taxon>
        <taxon>Bacillati</taxon>
        <taxon>Actinomycetota</taxon>
        <taxon>Acidimicrobiia</taxon>
        <taxon>Acidimicrobiales</taxon>
        <taxon>Ilumatobacteraceae</taxon>
        <taxon>Ilumatobacter</taxon>
    </lineage>
</organism>
<keyword evidence="2" id="KW-1185">Reference proteome</keyword>
<name>A0A4R7HYT5_9ACTN</name>
<gene>
    <name evidence="1" type="ORF">BDK89_0976</name>
</gene>
<dbReference type="AlphaFoldDB" id="A0A4R7HYT5"/>
<evidence type="ECO:0000313" key="2">
    <source>
        <dbReference type="Proteomes" id="UP000294558"/>
    </source>
</evidence>
<proteinExistence type="predicted"/>
<accession>A0A4R7HYT5</accession>
<comment type="caution">
    <text evidence="1">The sequence shown here is derived from an EMBL/GenBank/DDBJ whole genome shotgun (WGS) entry which is preliminary data.</text>
</comment>
<reference evidence="1 2" key="1">
    <citation type="submission" date="2019-03" db="EMBL/GenBank/DDBJ databases">
        <title>Sequencing the genomes of 1000 actinobacteria strains.</title>
        <authorList>
            <person name="Klenk H.-P."/>
        </authorList>
    </citation>
    <scope>NUCLEOTIDE SEQUENCE [LARGE SCALE GENOMIC DNA]</scope>
    <source>
        <strain evidence="1 2">DSM 18936</strain>
    </source>
</reference>
<protein>
    <submittedName>
        <fullName evidence="1">Uncharacterized protein</fullName>
    </submittedName>
</protein>